<dbReference type="InterPro" id="IPR018306">
    <property type="entry name" value="Phage_T5_Orf172_DNA-bd"/>
</dbReference>
<reference evidence="2 3" key="1">
    <citation type="submission" date="2018-05" db="EMBL/GenBank/DDBJ databases">
        <title>Draft Genome Sequences for a Diverse set of 7 Haemophilus Species.</title>
        <authorList>
            <person name="Nichols M."/>
            <person name="Topaz N."/>
            <person name="Wang X."/>
            <person name="Wang X."/>
            <person name="Boxrud D."/>
        </authorList>
    </citation>
    <scope>NUCLEOTIDE SEQUENCE [LARGE SCALE GENOMIC DNA]</scope>
    <source>
        <strain evidence="2 3">C2001002503</strain>
    </source>
</reference>
<gene>
    <name evidence="2" type="ORF">DPV83_08575</name>
</gene>
<dbReference type="RefSeq" id="WP_111296803.1">
    <property type="nucleotide sequence ID" value="NZ_QEPM01000006.1"/>
</dbReference>
<feature type="domain" description="Bacteriophage T5 Orf172 DNA-binding" evidence="1">
    <location>
        <begin position="14"/>
        <end position="99"/>
    </location>
</feature>
<proteinExistence type="predicted"/>
<dbReference type="SMART" id="SM00974">
    <property type="entry name" value="T5orf172"/>
    <property type="match status" value="1"/>
</dbReference>
<name>A0A8B2TZJ6_9PAST</name>
<accession>A0A8B2TZJ6</accession>
<organism evidence="2 3">
    <name type="scientific">Aggregatibacter segnis</name>
    <dbReference type="NCBI Taxonomy" id="739"/>
    <lineage>
        <taxon>Bacteria</taxon>
        <taxon>Pseudomonadati</taxon>
        <taxon>Pseudomonadota</taxon>
        <taxon>Gammaproteobacteria</taxon>
        <taxon>Pasteurellales</taxon>
        <taxon>Pasteurellaceae</taxon>
        <taxon>Aggregatibacter</taxon>
    </lineage>
</organism>
<evidence type="ECO:0000313" key="2">
    <source>
        <dbReference type="EMBL" id="RDE70232.1"/>
    </source>
</evidence>
<protein>
    <submittedName>
        <fullName evidence="2">GIY-YIG nuclease family protein</fullName>
    </submittedName>
</protein>
<comment type="caution">
    <text evidence="2">The sequence shown here is derived from an EMBL/GenBank/DDBJ whole genome shotgun (WGS) entry which is preliminary data.</text>
</comment>
<dbReference type="Pfam" id="PF10544">
    <property type="entry name" value="T5orf172"/>
    <property type="match status" value="1"/>
</dbReference>
<dbReference type="AlphaFoldDB" id="A0A8B2TZJ6"/>
<evidence type="ECO:0000313" key="3">
    <source>
        <dbReference type="Proteomes" id="UP000253998"/>
    </source>
</evidence>
<dbReference type="EMBL" id="QEPM01000006">
    <property type="protein sequence ID" value="RDE70232.1"/>
    <property type="molecule type" value="Genomic_DNA"/>
</dbReference>
<sequence>MKTNMQGYVYILVSRNCECIKIGGSDYPPLKRIKEINITEPYKSLGKWELADFRQVTNWRKVEYQLHYMFRSKLNRQQKNQKELFYLSIKEASDALNKVDESLIINKPKVDRMFNDKQLFNYLQQLFIFSGLTHWLEYQGIWSFVLFPSTSGGRYFTLSIGAHEVAFSTLNKQDNLSEHMILVDRLILDFPNVVYWIKQHEGKFLENDYKTSLPRAISLYFKGDFQDTLEFLQLPGVRRALIAYWHEALFELKDLNKKSSYARFHNYNATIKLYQSINKI</sequence>
<evidence type="ECO:0000259" key="1">
    <source>
        <dbReference type="SMART" id="SM00974"/>
    </source>
</evidence>
<dbReference type="Proteomes" id="UP000253998">
    <property type="component" value="Unassembled WGS sequence"/>
</dbReference>